<reference evidence="1" key="1">
    <citation type="journal article" date="2020" name="Nature">
        <title>Giant virus diversity and host interactions through global metagenomics.</title>
        <authorList>
            <person name="Schulz F."/>
            <person name="Roux S."/>
            <person name="Paez-Espino D."/>
            <person name="Jungbluth S."/>
            <person name="Walsh D.A."/>
            <person name="Denef V.J."/>
            <person name="McMahon K.D."/>
            <person name="Konstantinidis K.T."/>
            <person name="Eloe-Fadrosh E.A."/>
            <person name="Kyrpides N.C."/>
            <person name="Woyke T."/>
        </authorList>
    </citation>
    <scope>NUCLEOTIDE SEQUENCE</scope>
    <source>
        <strain evidence="1">GVMAG-M-3300023179-4</strain>
    </source>
</reference>
<evidence type="ECO:0000313" key="1">
    <source>
        <dbReference type="EMBL" id="QHT74194.1"/>
    </source>
</evidence>
<accession>A0A6C0H0X1</accession>
<proteinExistence type="predicted"/>
<dbReference type="EMBL" id="MN739841">
    <property type="protein sequence ID" value="QHT74194.1"/>
    <property type="molecule type" value="Genomic_DNA"/>
</dbReference>
<name>A0A6C0H0X1_9ZZZZ</name>
<protein>
    <submittedName>
        <fullName evidence="1">Uncharacterized protein</fullName>
    </submittedName>
</protein>
<sequence length="84" mass="10272">MKLLGFEKGKYPKKYNAILEENGQIKKIGFGHQNYEQYKDSTGLNLYSHLDHLDKKRRDLYYKRHNKNYPKYSADYFSKRFLWT</sequence>
<organism evidence="1">
    <name type="scientific">viral metagenome</name>
    <dbReference type="NCBI Taxonomy" id="1070528"/>
    <lineage>
        <taxon>unclassified sequences</taxon>
        <taxon>metagenomes</taxon>
        <taxon>organismal metagenomes</taxon>
    </lineage>
</organism>
<dbReference type="AlphaFoldDB" id="A0A6C0H0X1"/>